<reference evidence="2 3" key="1">
    <citation type="journal article" date="2019" name="Commun. Biol.">
        <title>The bagworm genome reveals a unique fibroin gene that provides high tensile strength.</title>
        <authorList>
            <person name="Kono N."/>
            <person name="Nakamura H."/>
            <person name="Ohtoshi R."/>
            <person name="Tomita M."/>
            <person name="Numata K."/>
            <person name="Arakawa K."/>
        </authorList>
    </citation>
    <scope>NUCLEOTIDE SEQUENCE [LARGE SCALE GENOMIC DNA]</scope>
</reference>
<proteinExistence type="predicted"/>
<sequence>MTVVHYFLIEFSRTNELACRRSRWSSPPMDVRDQESPPRHRPRVGMGYLTADECTTGTLADRTARVAVRERDRIRLYTASLSFASSLREMVRTGLRPATQLLCRGPSTDPAHHGDWTP</sequence>
<dbReference type="Proteomes" id="UP000299102">
    <property type="component" value="Unassembled WGS sequence"/>
</dbReference>
<gene>
    <name evidence="2" type="ORF">EVAR_30389_1</name>
</gene>
<protein>
    <submittedName>
        <fullName evidence="2">Uncharacterized protein</fullName>
    </submittedName>
</protein>
<organism evidence="2 3">
    <name type="scientific">Eumeta variegata</name>
    <name type="common">Bagworm moth</name>
    <name type="synonym">Eumeta japonica</name>
    <dbReference type="NCBI Taxonomy" id="151549"/>
    <lineage>
        <taxon>Eukaryota</taxon>
        <taxon>Metazoa</taxon>
        <taxon>Ecdysozoa</taxon>
        <taxon>Arthropoda</taxon>
        <taxon>Hexapoda</taxon>
        <taxon>Insecta</taxon>
        <taxon>Pterygota</taxon>
        <taxon>Neoptera</taxon>
        <taxon>Endopterygota</taxon>
        <taxon>Lepidoptera</taxon>
        <taxon>Glossata</taxon>
        <taxon>Ditrysia</taxon>
        <taxon>Tineoidea</taxon>
        <taxon>Psychidae</taxon>
        <taxon>Oiketicinae</taxon>
        <taxon>Eumeta</taxon>
    </lineage>
</organism>
<dbReference type="EMBL" id="BGZK01000480">
    <property type="protein sequence ID" value="GBP46260.1"/>
    <property type="molecule type" value="Genomic_DNA"/>
</dbReference>
<feature type="region of interest" description="Disordered" evidence="1">
    <location>
        <begin position="22"/>
        <end position="45"/>
    </location>
</feature>
<evidence type="ECO:0000313" key="2">
    <source>
        <dbReference type="EMBL" id="GBP46260.1"/>
    </source>
</evidence>
<accession>A0A4C1W5R7</accession>
<comment type="caution">
    <text evidence="2">The sequence shown here is derived from an EMBL/GenBank/DDBJ whole genome shotgun (WGS) entry which is preliminary data.</text>
</comment>
<keyword evidence="3" id="KW-1185">Reference proteome</keyword>
<evidence type="ECO:0000313" key="3">
    <source>
        <dbReference type="Proteomes" id="UP000299102"/>
    </source>
</evidence>
<name>A0A4C1W5R7_EUMVA</name>
<dbReference type="AlphaFoldDB" id="A0A4C1W5R7"/>
<evidence type="ECO:0000256" key="1">
    <source>
        <dbReference type="SAM" id="MobiDB-lite"/>
    </source>
</evidence>